<keyword evidence="18" id="KW-1185">Reference proteome</keyword>
<evidence type="ECO:0000256" key="1">
    <source>
        <dbReference type="ARBA" id="ARBA00002860"/>
    </source>
</evidence>
<keyword evidence="6" id="KW-1003">Cell membrane</keyword>
<sequence length="479" mass="52475">MWRATRCRDPERRAVLDVARHWKWCSGWGQPRQGLRGAQQGARWDWVRWPLAVGAKRVSPAARGYPGAARLPGRCPSPVSSPAPAPNTRRAGMDGGACGSGDLLPRPGAEWSLRWQKEDRAEACAARGDAGGLLWPGMKGNAAAVRAPVPHEAPQFCELWRSSKPSVSPRAQASRSDFTSTLFRTSKQMAGEQYLTATEGTHIERPENQCVYKIGIYGWRKRCLYLLVLLLLIILVVNLALTIWILKVMWFSPTGMGHLHVTKDGLRLEGESEFLFPLYAKEIHSRVDSSLLLQSTQNVTVNARNSDGEVTGRLKVGPQMVEVQSQQFQINSREGKSLFTVDEEEVVVGTDRLRVTGPEGALFEHSVETPLVTADPFQDLRLESPTRSLSMDAPRGVHIEAHAGEVEALSQMDIVLHSTDGTLVLDAETVCLPKLLQGTQAASGSSQGLYEICVCPDGKLYLSVAGAGTTCQEHSHICL</sequence>
<evidence type="ECO:0000313" key="17">
    <source>
        <dbReference type="Ensembl" id="ENSOCUP00000048761.1"/>
    </source>
</evidence>
<dbReference type="STRING" id="9986.ENSOCUP00000048761"/>
<dbReference type="EMBL" id="AAGW02051819">
    <property type="status" value="NOT_ANNOTATED_CDS"/>
    <property type="molecule type" value="Genomic_DNA"/>
</dbReference>
<organism evidence="17 18">
    <name type="scientific">Oryctolagus cuniculus</name>
    <name type="common">Rabbit</name>
    <dbReference type="NCBI Taxonomy" id="9986"/>
    <lineage>
        <taxon>Eukaryota</taxon>
        <taxon>Metazoa</taxon>
        <taxon>Chordata</taxon>
        <taxon>Craniata</taxon>
        <taxon>Vertebrata</taxon>
        <taxon>Euteleostomi</taxon>
        <taxon>Mammalia</taxon>
        <taxon>Eutheria</taxon>
        <taxon>Euarchontoglires</taxon>
        <taxon>Glires</taxon>
        <taxon>Lagomorpha</taxon>
        <taxon>Leporidae</taxon>
        <taxon>Oryctolagus</taxon>
    </lineage>
</organism>
<evidence type="ECO:0000256" key="7">
    <source>
        <dbReference type="ARBA" id="ARBA00022490"/>
    </source>
</evidence>
<name>A0A5F9DSN9_RABIT</name>
<dbReference type="EMBL" id="AAGW02051822">
    <property type="status" value="NOT_ANNOTATED_CDS"/>
    <property type="molecule type" value="Genomic_DNA"/>
</dbReference>
<dbReference type="Pfam" id="PF04790">
    <property type="entry name" value="Sarcoglycan_1"/>
    <property type="match status" value="1"/>
</dbReference>
<keyword evidence="11 16" id="KW-0472">Membrane</keyword>
<dbReference type="InterPro" id="IPR006875">
    <property type="entry name" value="Sarcoglycan"/>
</dbReference>
<evidence type="ECO:0000256" key="13">
    <source>
        <dbReference type="ARBA" id="ARBA00023180"/>
    </source>
</evidence>
<feature type="transmembrane region" description="Helical" evidence="16">
    <location>
        <begin position="223"/>
        <end position="246"/>
    </location>
</feature>
<keyword evidence="7" id="KW-0963">Cytoplasm</keyword>
<dbReference type="FunCoup" id="A0A5F9DSN9">
    <property type="interactions" value="50"/>
</dbReference>
<keyword evidence="9" id="KW-0735">Signal-anchor</keyword>
<evidence type="ECO:0000256" key="10">
    <source>
        <dbReference type="ARBA" id="ARBA00022989"/>
    </source>
</evidence>
<dbReference type="GeneTree" id="ENSGT00940000159187"/>
<keyword evidence="10 16" id="KW-1133">Transmembrane helix</keyword>
<dbReference type="GO" id="GO:0016012">
    <property type="term" value="C:sarcoglycan complex"/>
    <property type="evidence" value="ECO:0007669"/>
    <property type="project" value="InterPro"/>
</dbReference>
<dbReference type="EMBL" id="AAGW02051813">
    <property type="status" value="NOT_ANNOTATED_CDS"/>
    <property type="molecule type" value="Genomic_DNA"/>
</dbReference>
<dbReference type="GO" id="GO:0048738">
    <property type="term" value="P:cardiac muscle tissue development"/>
    <property type="evidence" value="ECO:0007669"/>
    <property type="project" value="TreeGrafter"/>
</dbReference>
<evidence type="ECO:0000256" key="6">
    <source>
        <dbReference type="ARBA" id="ARBA00022475"/>
    </source>
</evidence>
<evidence type="ECO:0000256" key="3">
    <source>
        <dbReference type="ARBA" id="ARBA00004274"/>
    </source>
</evidence>
<evidence type="ECO:0000256" key="8">
    <source>
        <dbReference type="ARBA" id="ARBA00022692"/>
    </source>
</evidence>
<dbReference type="GO" id="GO:0060047">
    <property type="term" value="P:heart contraction"/>
    <property type="evidence" value="ECO:0007669"/>
    <property type="project" value="TreeGrafter"/>
</dbReference>
<dbReference type="Proteomes" id="UP000001811">
    <property type="component" value="Chromosome 8"/>
</dbReference>
<evidence type="ECO:0000256" key="9">
    <source>
        <dbReference type="ARBA" id="ARBA00022968"/>
    </source>
</evidence>
<dbReference type="EMBL" id="AAGW02051814">
    <property type="status" value="NOT_ANNOTATED_CDS"/>
    <property type="molecule type" value="Genomic_DNA"/>
</dbReference>
<evidence type="ECO:0000256" key="11">
    <source>
        <dbReference type="ARBA" id="ARBA00023136"/>
    </source>
</evidence>
<evidence type="ECO:0000256" key="15">
    <source>
        <dbReference type="SAM" id="MobiDB-lite"/>
    </source>
</evidence>
<dbReference type="PaxDb" id="9986-ENSOCUP00000003283"/>
<evidence type="ECO:0000256" key="14">
    <source>
        <dbReference type="ARBA" id="ARBA00023212"/>
    </source>
</evidence>
<dbReference type="GO" id="GO:0005856">
    <property type="term" value="C:cytoskeleton"/>
    <property type="evidence" value="ECO:0007669"/>
    <property type="project" value="UniProtKB-SubCell"/>
</dbReference>
<proteinExistence type="inferred from homology"/>
<dbReference type="InParanoid" id="A0A5F9DSN9"/>
<evidence type="ECO:0000256" key="16">
    <source>
        <dbReference type="SAM" id="Phobius"/>
    </source>
</evidence>
<evidence type="ECO:0000256" key="5">
    <source>
        <dbReference type="ARBA" id="ARBA00020453"/>
    </source>
</evidence>
<dbReference type="Bgee" id="ENSOCUG00000003788">
    <property type="expression patterns" value="Expressed in skeletal muscle tissue and 17 other cell types or tissues"/>
</dbReference>
<dbReference type="GO" id="GO:0042383">
    <property type="term" value="C:sarcolemma"/>
    <property type="evidence" value="ECO:0007669"/>
    <property type="project" value="UniProtKB-SubCell"/>
</dbReference>
<dbReference type="EMBL" id="AAGW02051821">
    <property type="status" value="NOT_ANNOTATED_CDS"/>
    <property type="molecule type" value="Genomic_DNA"/>
</dbReference>
<keyword evidence="12" id="KW-1015">Disulfide bond</keyword>
<comment type="similarity">
    <text evidence="4">Belongs to the sarcoglycan beta/delta/gamma/zeta family.</text>
</comment>
<dbReference type="EMBL" id="AAGW02051818">
    <property type="status" value="NOT_ANNOTATED_CDS"/>
    <property type="molecule type" value="Genomic_DNA"/>
</dbReference>
<dbReference type="EMBL" id="AAGW02051815">
    <property type="status" value="NOT_ANNOTATED_CDS"/>
    <property type="molecule type" value="Genomic_DNA"/>
</dbReference>
<dbReference type="EMBL" id="AAGW02051820">
    <property type="status" value="NOT_ANNOTATED_CDS"/>
    <property type="molecule type" value="Genomic_DNA"/>
</dbReference>
<feature type="region of interest" description="Disordered" evidence="15">
    <location>
        <begin position="73"/>
        <end position="101"/>
    </location>
</feature>
<keyword evidence="14" id="KW-0206">Cytoskeleton</keyword>
<gene>
    <name evidence="17" type="primary">SGCG</name>
</gene>
<dbReference type="InterPro" id="IPR039972">
    <property type="entry name" value="Sarcoglycan_gamma/delta/zeta"/>
</dbReference>
<keyword evidence="13" id="KW-0325">Glycoprotein</keyword>
<comment type="function">
    <text evidence="1">Component of the sarcoglycan complex, a subcomplex of the dystrophin-glycoprotein complex which forms a link between the F-actin cytoskeleton and the extracellular matrix.</text>
</comment>
<evidence type="ECO:0000313" key="18">
    <source>
        <dbReference type="Proteomes" id="UP000001811"/>
    </source>
</evidence>
<dbReference type="AlphaFoldDB" id="A0A5F9DSN9"/>
<evidence type="ECO:0000256" key="12">
    <source>
        <dbReference type="ARBA" id="ARBA00023157"/>
    </source>
</evidence>
<keyword evidence="8 16" id="KW-0812">Transmembrane</keyword>
<evidence type="ECO:0000256" key="4">
    <source>
        <dbReference type="ARBA" id="ARBA00007574"/>
    </source>
</evidence>
<protein>
    <recommendedName>
        <fullName evidence="5">Gamma-sarcoglycan</fullName>
    </recommendedName>
</protein>
<reference evidence="17 18" key="1">
    <citation type="journal article" date="2011" name="Nature">
        <title>A high-resolution map of human evolutionary constraint using 29 mammals.</title>
        <authorList>
            <person name="Lindblad-Toh K."/>
            <person name="Garber M."/>
            <person name="Zuk O."/>
            <person name="Lin M.F."/>
            <person name="Parker B.J."/>
            <person name="Washietl S."/>
            <person name="Kheradpour P."/>
            <person name="Ernst J."/>
            <person name="Jordan G."/>
            <person name="Mauceli E."/>
            <person name="Ward L.D."/>
            <person name="Lowe C.B."/>
            <person name="Holloway A.K."/>
            <person name="Clamp M."/>
            <person name="Gnerre S."/>
            <person name="Alfoldi J."/>
            <person name="Beal K."/>
            <person name="Chang J."/>
            <person name="Clawson H."/>
            <person name="Cuff J."/>
            <person name="Di Palma F."/>
            <person name="Fitzgerald S."/>
            <person name="Flicek P."/>
            <person name="Guttman M."/>
            <person name="Hubisz M.J."/>
            <person name="Jaffe D.B."/>
            <person name="Jungreis I."/>
            <person name="Kent W.J."/>
            <person name="Kostka D."/>
            <person name="Lara M."/>
            <person name="Martins A.L."/>
            <person name="Massingham T."/>
            <person name="Moltke I."/>
            <person name="Raney B.J."/>
            <person name="Rasmussen M.D."/>
            <person name="Robinson J."/>
            <person name="Stark A."/>
            <person name="Vilella A.J."/>
            <person name="Wen J."/>
            <person name="Xie X."/>
            <person name="Zody M.C."/>
            <person name="Baldwin J."/>
            <person name="Bloom T."/>
            <person name="Chin C.W."/>
            <person name="Heiman D."/>
            <person name="Nicol R."/>
            <person name="Nusbaum C."/>
            <person name="Young S."/>
            <person name="Wilkinson J."/>
            <person name="Worley K.C."/>
            <person name="Kovar C.L."/>
            <person name="Muzny D.M."/>
            <person name="Gibbs R.A."/>
            <person name="Cree A."/>
            <person name="Dihn H.H."/>
            <person name="Fowler G."/>
            <person name="Jhangiani S."/>
            <person name="Joshi V."/>
            <person name="Lee S."/>
            <person name="Lewis L.R."/>
            <person name="Nazareth L.V."/>
            <person name="Okwuonu G."/>
            <person name="Santibanez J."/>
            <person name="Warren W.C."/>
            <person name="Mardis E.R."/>
            <person name="Weinstock G.M."/>
            <person name="Wilson R.K."/>
            <person name="Delehaunty K."/>
            <person name="Dooling D."/>
            <person name="Fronik C."/>
            <person name="Fulton L."/>
            <person name="Fulton B."/>
            <person name="Graves T."/>
            <person name="Minx P."/>
            <person name="Sodergren E."/>
            <person name="Birney E."/>
            <person name="Margulies E.H."/>
            <person name="Herrero J."/>
            <person name="Green E.D."/>
            <person name="Haussler D."/>
            <person name="Siepel A."/>
            <person name="Goldman N."/>
            <person name="Pollard K.S."/>
            <person name="Pedersen J.S."/>
            <person name="Lander E.S."/>
            <person name="Kellis M."/>
        </authorList>
    </citation>
    <scope>NUCLEOTIDE SEQUENCE [LARGE SCALE GENOMIC DNA]</scope>
    <source>
        <strain evidence="17 18">Thorbecke inbred</strain>
    </source>
</reference>
<dbReference type="EMBL" id="AAGW02051816">
    <property type="status" value="NOT_ANNOTATED_CDS"/>
    <property type="molecule type" value="Genomic_DNA"/>
</dbReference>
<reference evidence="17" key="2">
    <citation type="submission" date="2025-08" db="UniProtKB">
        <authorList>
            <consortium name="Ensembl"/>
        </authorList>
    </citation>
    <scope>IDENTIFICATION</scope>
    <source>
        <strain evidence="17">Thorbecke</strain>
    </source>
</reference>
<dbReference type="Ensembl" id="ENSOCUT00000035235.1">
    <property type="protein sequence ID" value="ENSOCUP00000048761.1"/>
    <property type="gene ID" value="ENSOCUG00000003788.4"/>
</dbReference>
<dbReference type="EMBL" id="AAGW02051817">
    <property type="status" value="NOT_ANNOTATED_CDS"/>
    <property type="molecule type" value="Genomic_DNA"/>
</dbReference>
<dbReference type="PANTHER" id="PTHR12939:SF4">
    <property type="entry name" value="GAMMA-SARCOGLYCAN"/>
    <property type="match status" value="1"/>
</dbReference>
<reference evidence="17" key="3">
    <citation type="submission" date="2025-09" db="UniProtKB">
        <authorList>
            <consortium name="Ensembl"/>
        </authorList>
    </citation>
    <scope>IDENTIFICATION</scope>
    <source>
        <strain evidence="17">Thorbecke</strain>
    </source>
</reference>
<comment type="subcellular location">
    <subcellularLocation>
        <location evidence="3">Cell membrane</location>
        <location evidence="3">Sarcolemma</location>
        <topology evidence="3">Single-pass type II membrane protein</topology>
    </subcellularLocation>
    <subcellularLocation>
        <location evidence="2">Cytoplasm</location>
        <location evidence="2">Cytoskeleton</location>
    </subcellularLocation>
</comment>
<accession>A0A5F9DSN9</accession>
<dbReference type="PANTHER" id="PTHR12939">
    <property type="entry name" value="SARCOGLYCAN"/>
    <property type="match status" value="1"/>
</dbReference>
<evidence type="ECO:0000256" key="2">
    <source>
        <dbReference type="ARBA" id="ARBA00004245"/>
    </source>
</evidence>